<comment type="caution">
    <text evidence="2">The sequence shown here is derived from an EMBL/GenBank/DDBJ whole genome shotgun (WGS) entry which is preliminary data.</text>
</comment>
<name>A0A5R8WTP0_9BACT</name>
<dbReference type="Proteomes" id="UP000305517">
    <property type="component" value="Unassembled WGS sequence"/>
</dbReference>
<dbReference type="EMBL" id="VAJM01000003">
    <property type="protein sequence ID" value="TLM94286.1"/>
    <property type="molecule type" value="Genomic_DNA"/>
</dbReference>
<evidence type="ECO:0000313" key="3">
    <source>
        <dbReference type="Proteomes" id="UP000305517"/>
    </source>
</evidence>
<dbReference type="InterPro" id="IPR025634">
    <property type="entry name" value="DUF4292"/>
</dbReference>
<dbReference type="Pfam" id="PF14125">
    <property type="entry name" value="DUF4292"/>
    <property type="match status" value="1"/>
</dbReference>
<dbReference type="AlphaFoldDB" id="A0A5R8WTP0"/>
<proteinExistence type="predicted"/>
<keyword evidence="3" id="KW-1185">Reference proteome</keyword>
<evidence type="ECO:0000313" key="2">
    <source>
        <dbReference type="EMBL" id="TLM94286.1"/>
    </source>
</evidence>
<protein>
    <submittedName>
        <fullName evidence="2">DUF4292 domain-containing protein</fullName>
    </submittedName>
</protein>
<gene>
    <name evidence="2" type="ORF">FDY95_09785</name>
</gene>
<sequence>MRRRPWSTGSRPKRPAAPPRLSTAKSKTENCMNRRWPLLLVLIGSLSLGACHRRAVPTKTTKPTRPPAPEVRARNLDFRYLSAKGKAQIDANGEKYSVNLNVRMRKDSIIWLQASVLGLGVRARITPDSVQVVNMLEKTYYAGNFDYLRRQFNVPVSFAQLQAMLIGDYVPAMADTALTVTADGPMQRVQYRQTGILVEQLIELSRARLQKLNVSDPASQSTLTVTYADFQPIQPGEQQFAHGILVQAQQPGRQPATVTINYRNVDLDKEQLSFPFSVPAEYGRNKRK</sequence>
<dbReference type="Gene3D" id="2.50.20.10">
    <property type="entry name" value="Lipoprotein localisation LolA/LolB/LppX"/>
    <property type="match status" value="1"/>
</dbReference>
<feature type="region of interest" description="Disordered" evidence="1">
    <location>
        <begin position="1"/>
        <end position="27"/>
    </location>
</feature>
<reference evidence="2 3" key="1">
    <citation type="submission" date="2019-05" db="EMBL/GenBank/DDBJ databases">
        <title>Hymenobacter edaphi sp. nov., isolated from abandoned arsenic-contaminated farmland soil.</title>
        <authorList>
            <person name="Nie L."/>
        </authorList>
    </citation>
    <scope>NUCLEOTIDE SEQUENCE [LARGE SCALE GENOMIC DNA]</scope>
    <source>
        <strain evidence="2 3">1-3-3-8</strain>
    </source>
</reference>
<evidence type="ECO:0000256" key="1">
    <source>
        <dbReference type="SAM" id="MobiDB-lite"/>
    </source>
</evidence>
<accession>A0A5R8WTP0</accession>
<dbReference type="OrthoDB" id="849114at2"/>
<organism evidence="2 3">
    <name type="scientific">Hymenobacter jeollabukensis</name>
    <dbReference type="NCBI Taxonomy" id="2025313"/>
    <lineage>
        <taxon>Bacteria</taxon>
        <taxon>Pseudomonadati</taxon>
        <taxon>Bacteroidota</taxon>
        <taxon>Cytophagia</taxon>
        <taxon>Cytophagales</taxon>
        <taxon>Hymenobacteraceae</taxon>
        <taxon>Hymenobacter</taxon>
    </lineage>
</organism>